<dbReference type="PANTHER" id="PTHR39639">
    <property type="entry name" value="CHROMOSOME 16, WHOLE GENOME SHOTGUN SEQUENCE"/>
    <property type="match status" value="1"/>
</dbReference>
<organism evidence="2 3">
    <name type="scientific">Rhodopila globiformis</name>
    <name type="common">Rhodopseudomonas globiformis</name>
    <dbReference type="NCBI Taxonomy" id="1071"/>
    <lineage>
        <taxon>Bacteria</taxon>
        <taxon>Pseudomonadati</taxon>
        <taxon>Pseudomonadota</taxon>
        <taxon>Alphaproteobacteria</taxon>
        <taxon>Acetobacterales</taxon>
        <taxon>Acetobacteraceae</taxon>
        <taxon>Rhodopila</taxon>
    </lineage>
</organism>
<reference evidence="2 3" key="1">
    <citation type="journal article" date="2018" name="Arch. Microbiol.">
        <title>New insights into the metabolic potential of the phototrophic purple bacterium Rhodopila globiformis DSM 161(T) from its draft genome sequence and evidence for a vanadium-dependent nitrogenase.</title>
        <authorList>
            <person name="Imhoff J.F."/>
            <person name="Rahn T."/>
            <person name="Kunzel S."/>
            <person name="Neulinger S.C."/>
        </authorList>
    </citation>
    <scope>NUCLEOTIDE SEQUENCE [LARGE SCALE GENOMIC DNA]</scope>
    <source>
        <strain evidence="2 3">DSM 161</strain>
    </source>
</reference>
<dbReference type="InterPro" id="IPR004919">
    <property type="entry name" value="GmrSD_N"/>
</dbReference>
<comment type="caution">
    <text evidence="2">The sequence shown here is derived from an EMBL/GenBank/DDBJ whole genome shotgun (WGS) entry which is preliminary data.</text>
</comment>
<dbReference type="Pfam" id="PF03235">
    <property type="entry name" value="GmrSD_N"/>
    <property type="match status" value="1"/>
</dbReference>
<name>A0A2S6N620_RHOGL</name>
<dbReference type="OrthoDB" id="9787127at2"/>
<sequence length="358" mass="40993">MSIEAEIEQKIGEVRTDVLDLSIGEIVNLHENKELVIQPEYQRLFRWSVTQRSRLVESVALELPIPQIFLIENQDGVLELIDGLQRVSSLVQFINSRTLELEPLVLDGCDLITALNGLSFQDLPLSLRLRLKRSTLRCILIRKQSRSFLRYEMFKRLNTGGSILSPQEIRNCSARMLGAEGTEFYGFLQRLANDGSFRTCIEPLSQLDLDQKEDEELVLRFFALKNAESLFRGSVRDWLDRYVEQILLKNIGFDYEHEEHEFRTLFVFLANAMGRGAFVRYRDNQPIGALSPAYFEAVSMGAYRALPGILTKDVNAVRRSVIDCVQTEEFKEVIGPGASSKEKLARRISLIRTSLERV</sequence>
<keyword evidence="3" id="KW-1185">Reference proteome</keyword>
<evidence type="ECO:0000259" key="1">
    <source>
        <dbReference type="Pfam" id="PF03235"/>
    </source>
</evidence>
<feature type="domain" description="GmrSD restriction endonucleases N-terminal" evidence="1">
    <location>
        <begin position="24"/>
        <end position="172"/>
    </location>
</feature>
<evidence type="ECO:0000313" key="3">
    <source>
        <dbReference type="Proteomes" id="UP000239724"/>
    </source>
</evidence>
<dbReference type="PANTHER" id="PTHR39639:SF1">
    <property type="entry name" value="DUF262 DOMAIN-CONTAINING PROTEIN"/>
    <property type="match status" value="1"/>
</dbReference>
<dbReference type="AlphaFoldDB" id="A0A2S6N620"/>
<dbReference type="RefSeq" id="WP_104520609.1">
    <property type="nucleotide sequence ID" value="NZ_NHRY01000217.1"/>
</dbReference>
<dbReference type="EMBL" id="NHRY01000217">
    <property type="protein sequence ID" value="PPQ30066.1"/>
    <property type="molecule type" value="Genomic_DNA"/>
</dbReference>
<evidence type="ECO:0000313" key="2">
    <source>
        <dbReference type="EMBL" id="PPQ30066.1"/>
    </source>
</evidence>
<proteinExistence type="predicted"/>
<dbReference type="Proteomes" id="UP000239724">
    <property type="component" value="Unassembled WGS sequence"/>
</dbReference>
<protein>
    <recommendedName>
        <fullName evidence="1">GmrSD restriction endonucleases N-terminal domain-containing protein</fullName>
    </recommendedName>
</protein>
<accession>A0A2S6N620</accession>
<gene>
    <name evidence="2" type="ORF">CCS01_20120</name>
</gene>